<protein>
    <submittedName>
        <fullName evidence="4">Uncharacterized protein</fullName>
    </submittedName>
</protein>
<evidence type="ECO:0000256" key="1">
    <source>
        <dbReference type="ARBA" id="ARBA00022614"/>
    </source>
</evidence>
<dbReference type="PANTHER" id="PTHR24373">
    <property type="entry name" value="SLIT RELATED LEUCINE-RICH REPEAT NEURONAL PROTEIN"/>
    <property type="match status" value="1"/>
</dbReference>
<dbReference type="VEuPathDB" id="VectorBase:PPAI007173"/>
<accession>A0A1B0GPI8</accession>
<sequence length="135" mass="15324">RLEQNYITELPPRAFANYRRLRRIDVSNNNISRVAHDAFSGLKALASLQFFVAFPLLFSFLGRILYGNKIKDLPSGVFKGLTSLQLLLLNANEINCIRKDTFRDLHSLSLLSLYDNNIQSLANGTFDSMKSIQTL</sequence>
<dbReference type="SMART" id="SM00369">
    <property type="entry name" value="LRR_TYP"/>
    <property type="match status" value="4"/>
</dbReference>
<dbReference type="EMBL" id="AJVK01059750">
    <property type="status" value="NOT_ANNOTATED_CDS"/>
    <property type="molecule type" value="Genomic_DNA"/>
</dbReference>
<dbReference type="SUPFAM" id="SSF52058">
    <property type="entry name" value="L domain-like"/>
    <property type="match status" value="1"/>
</dbReference>
<dbReference type="InterPro" id="IPR032675">
    <property type="entry name" value="LRR_dom_sf"/>
</dbReference>
<dbReference type="InterPro" id="IPR050328">
    <property type="entry name" value="Dev_Immune_Receptor"/>
</dbReference>
<dbReference type="GO" id="GO:0005615">
    <property type="term" value="C:extracellular space"/>
    <property type="evidence" value="ECO:0007669"/>
    <property type="project" value="TreeGrafter"/>
</dbReference>
<dbReference type="Gene3D" id="3.80.10.10">
    <property type="entry name" value="Ribonuclease Inhibitor"/>
    <property type="match status" value="1"/>
</dbReference>
<evidence type="ECO:0000313" key="5">
    <source>
        <dbReference type="Proteomes" id="UP000092462"/>
    </source>
</evidence>
<keyword evidence="1" id="KW-0433">Leucine-rich repeat</keyword>
<name>A0A1B0GPI8_PHLPP</name>
<dbReference type="PANTHER" id="PTHR24373:SF398">
    <property type="entry name" value="LEUCINE-RICH REPEAT-CONTAINING G-PROTEIN COUPLED RECEPTOR 6"/>
    <property type="match status" value="1"/>
</dbReference>
<dbReference type="InterPro" id="IPR001611">
    <property type="entry name" value="Leu-rich_rpt"/>
</dbReference>
<dbReference type="AlphaFoldDB" id="A0A1B0GPI8"/>
<evidence type="ECO:0000256" key="3">
    <source>
        <dbReference type="ARBA" id="ARBA00022737"/>
    </source>
</evidence>
<evidence type="ECO:0000313" key="4">
    <source>
        <dbReference type="EnsemblMetazoa" id="PPAI007173-PA"/>
    </source>
</evidence>
<dbReference type="Proteomes" id="UP000092462">
    <property type="component" value="Unassembled WGS sequence"/>
</dbReference>
<proteinExistence type="predicted"/>
<keyword evidence="3" id="KW-0677">Repeat</keyword>
<dbReference type="Pfam" id="PF13855">
    <property type="entry name" value="LRR_8"/>
    <property type="match status" value="2"/>
</dbReference>
<keyword evidence="2" id="KW-0732">Signal</keyword>
<dbReference type="InterPro" id="IPR003591">
    <property type="entry name" value="Leu-rich_rpt_typical-subtyp"/>
</dbReference>
<evidence type="ECO:0000256" key="2">
    <source>
        <dbReference type="ARBA" id="ARBA00022729"/>
    </source>
</evidence>
<dbReference type="GO" id="GO:0031012">
    <property type="term" value="C:extracellular matrix"/>
    <property type="evidence" value="ECO:0007669"/>
    <property type="project" value="TreeGrafter"/>
</dbReference>
<dbReference type="VEuPathDB" id="VectorBase:PPAPM1_010011"/>
<keyword evidence="5" id="KW-1185">Reference proteome</keyword>
<dbReference type="EnsemblMetazoa" id="PPAI007173-RA">
    <property type="protein sequence ID" value="PPAI007173-PA"/>
    <property type="gene ID" value="PPAI007173"/>
</dbReference>
<organism evidence="4 5">
    <name type="scientific">Phlebotomus papatasi</name>
    <name type="common">Sandfly</name>
    <dbReference type="NCBI Taxonomy" id="29031"/>
    <lineage>
        <taxon>Eukaryota</taxon>
        <taxon>Metazoa</taxon>
        <taxon>Ecdysozoa</taxon>
        <taxon>Arthropoda</taxon>
        <taxon>Hexapoda</taxon>
        <taxon>Insecta</taxon>
        <taxon>Pterygota</taxon>
        <taxon>Neoptera</taxon>
        <taxon>Endopterygota</taxon>
        <taxon>Diptera</taxon>
        <taxon>Nematocera</taxon>
        <taxon>Psychodoidea</taxon>
        <taxon>Psychodidae</taxon>
        <taxon>Phlebotomus</taxon>
        <taxon>Phlebotomus</taxon>
    </lineage>
</organism>
<reference evidence="4" key="1">
    <citation type="submission" date="2022-08" db="UniProtKB">
        <authorList>
            <consortium name="EnsemblMetazoa"/>
        </authorList>
    </citation>
    <scope>IDENTIFICATION</scope>
    <source>
        <strain evidence="4">Israel</strain>
    </source>
</reference>